<dbReference type="Proteomes" id="UP001266305">
    <property type="component" value="Unassembled WGS sequence"/>
</dbReference>
<name>A0ABQ9WL79_SAGOE</name>
<dbReference type="GO" id="GO:0006508">
    <property type="term" value="P:proteolysis"/>
    <property type="evidence" value="ECO:0007669"/>
    <property type="project" value="UniProtKB-KW"/>
</dbReference>
<reference evidence="1 2" key="1">
    <citation type="submission" date="2023-05" db="EMBL/GenBank/DDBJ databases">
        <title>B98-5 Cell Line De Novo Hybrid Assembly: An Optical Mapping Approach.</title>
        <authorList>
            <person name="Kananen K."/>
            <person name="Auerbach J.A."/>
            <person name="Kautto E."/>
            <person name="Blachly J.S."/>
        </authorList>
    </citation>
    <scope>NUCLEOTIDE SEQUENCE [LARGE SCALE GENOMIC DNA]</scope>
    <source>
        <strain evidence="1">B95-8</strain>
        <tissue evidence="1">Cell line</tissue>
    </source>
</reference>
<evidence type="ECO:0000313" key="1">
    <source>
        <dbReference type="EMBL" id="KAK2121493.1"/>
    </source>
</evidence>
<gene>
    <name evidence="1" type="primary">TMPRSS6_1</name>
    <name evidence="1" type="ORF">P7K49_002879</name>
</gene>
<organism evidence="1 2">
    <name type="scientific">Saguinus oedipus</name>
    <name type="common">Cotton-top tamarin</name>
    <name type="synonym">Oedipomidas oedipus</name>
    <dbReference type="NCBI Taxonomy" id="9490"/>
    <lineage>
        <taxon>Eukaryota</taxon>
        <taxon>Metazoa</taxon>
        <taxon>Chordata</taxon>
        <taxon>Craniata</taxon>
        <taxon>Vertebrata</taxon>
        <taxon>Euteleostomi</taxon>
        <taxon>Mammalia</taxon>
        <taxon>Eutheria</taxon>
        <taxon>Euarchontoglires</taxon>
        <taxon>Primates</taxon>
        <taxon>Haplorrhini</taxon>
        <taxon>Platyrrhini</taxon>
        <taxon>Cebidae</taxon>
        <taxon>Callitrichinae</taxon>
        <taxon>Saguinus</taxon>
    </lineage>
</organism>
<protein>
    <submittedName>
        <fullName evidence="1">Transmembrane protease serine 6</fullName>
    </submittedName>
</protein>
<keyword evidence="1" id="KW-0645">Protease</keyword>
<dbReference type="EMBL" id="JASSZA010000001">
    <property type="protein sequence ID" value="KAK2121493.1"/>
    <property type="molecule type" value="Genomic_DNA"/>
</dbReference>
<evidence type="ECO:0000313" key="2">
    <source>
        <dbReference type="Proteomes" id="UP001266305"/>
    </source>
</evidence>
<keyword evidence="1" id="KW-0472">Membrane</keyword>
<accession>A0ABQ9WL79</accession>
<comment type="caution">
    <text evidence="1">The sequence shown here is derived from an EMBL/GenBank/DDBJ whole genome shotgun (WGS) entry which is preliminary data.</text>
</comment>
<dbReference type="GO" id="GO:0008233">
    <property type="term" value="F:peptidase activity"/>
    <property type="evidence" value="ECO:0007669"/>
    <property type="project" value="UniProtKB-KW"/>
</dbReference>
<proteinExistence type="predicted"/>
<keyword evidence="1" id="KW-0378">Hydrolase</keyword>
<sequence length="186" mass="21099">MGTTALPQVEGRWLPPTLPSQDGGLLPPYPYRTLKELIASTRLGTYYNSSSIYSFGEGPLTCFFWFILQIPEHRRPMLSPEVVQALLMEELLSTVNSSAAVPYRNEYEVDPESLVILGCYRYSYIGQGQVLRLKGPDQLSPSCLWHLQGPEDLMLKLRLEWTLAECRDRLAMYDVAGPLEKRLITS</sequence>
<keyword evidence="2" id="KW-1185">Reference proteome</keyword>
<keyword evidence="1" id="KW-0812">Transmembrane</keyword>